<dbReference type="Proteomes" id="UP000016931">
    <property type="component" value="Unassembled WGS sequence"/>
</dbReference>
<protein>
    <submittedName>
        <fullName evidence="2">Uncharacterized protein</fullName>
    </submittedName>
</protein>
<proteinExistence type="predicted"/>
<evidence type="ECO:0000256" key="1">
    <source>
        <dbReference type="SAM" id="MobiDB-lite"/>
    </source>
</evidence>
<feature type="compositionally biased region" description="Polar residues" evidence="1">
    <location>
        <begin position="722"/>
        <end position="736"/>
    </location>
</feature>
<gene>
    <name evidence="2" type="ORF">SEPMUDRAFT_126859</name>
</gene>
<feature type="region of interest" description="Disordered" evidence="1">
    <location>
        <begin position="413"/>
        <end position="448"/>
    </location>
</feature>
<name>M3D1C6_SPHMS</name>
<feature type="compositionally biased region" description="Basic and acidic residues" evidence="1">
    <location>
        <begin position="876"/>
        <end position="891"/>
    </location>
</feature>
<feature type="region of interest" description="Disordered" evidence="1">
    <location>
        <begin position="166"/>
        <end position="221"/>
    </location>
</feature>
<dbReference type="EMBL" id="KB456266">
    <property type="protein sequence ID" value="EMF11293.1"/>
    <property type="molecule type" value="Genomic_DNA"/>
</dbReference>
<feature type="region of interest" description="Disordered" evidence="1">
    <location>
        <begin position="714"/>
        <end position="736"/>
    </location>
</feature>
<dbReference type="OrthoDB" id="3643609at2759"/>
<evidence type="ECO:0000313" key="3">
    <source>
        <dbReference type="Proteomes" id="UP000016931"/>
    </source>
</evidence>
<dbReference type="HOGENOM" id="CLU_322418_0_0_1"/>
<feature type="compositionally biased region" description="Basic residues" evidence="1">
    <location>
        <begin position="1"/>
        <end position="18"/>
    </location>
</feature>
<organism evidence="2 3">
    <name type="scientific">Sphaerulina musiva (strain SO2202)</name>
    <name type="common">Poplar stem canker fungus</name>
    <name type="synonym">Septoria musiva</name>
    <dbReference type="NCBI Taxonomy" id="692275"/>
    <lineage>
        <taxon>Eukaryota</taxon>
        <taxon>Fungi</taxon>
        <taxon>Dikarya</taxon>
        <taxon>Ascomycota</taxon>
        <taxon>Pezizomycotina</taxon>
        <taxon>Dothideomycetes</taxon>
        <taxon>Dothideomycetidae</taxon>
        <taxon>Mycosphaerellales</taxon>
        <taxon>Mycosphaerellaceae</taxon>
        <taxon>Sphaerulina</taxon>
    </lineage>
</organism>
<reference evidence="2 3" key="1">
    <citation type="journal article" date="2012" name="PLoS Pathog.">
        <title>Diverse lifestyles and strategies of plant pathogenesis encoded in the genomes of eighteen Dothideomycetes fungi.</title>
        <authorList>
            <person name="Ohm R.A."/>
            <person name="Feau N."/>
            <person name="Henrissat B."/>
            <person name="Schoch C.L."/>
            <person name="Horwitz B.A."/>
            <person name="Barry K.W."/>
            <person name="Condon B.J."/>
            <person name="Copeland A.C."/>
            <person name="Dhillon B."/>
            <person name="Glaser F."/>
            <person name="Hesse C.N."/>
            <person name="Kosti I."/>
            <person name="LaButti K."/>
            <person name="Lindquist E.A."/>
            <person name="Lucas S."/>
            <person name="Salamov A.A."/>
            <person name="Bradshaw R.E."/>
            <person name="Ciuffetti L."/>
            <person name="Hamelin R.C."/>
            <person name="Kema G.H.J."/>
            <person name="Lawrence C."/>
            <person name="Scott J.A."/>
            <person name="Spatafora J.W."/>
            <person name="Turgeon B.G."/>
            <person name="de Wit P.J.G.M."/>
            <person name="Zhong S."/>
            <person name="Goodwin S.B."/>
            <person name="Grigoriev I.V."/>
        </authorList>
    </citation>
    <scope>NUCLEOTIDE SEQUENCE [LARGE SCALE GENOMIC DNA]</scope>
    <source>
        <strain evidence="2 3">SO2202</strain>
    </source>
</reference>
<feature type="region of interest" description="Disordered" evidence="1">
    <location>
        <begin position="1"/>
        <end position="116"/>
    </location>
</feature>
<feature type="compositionally biased region" description="Low complexity" evidence="1">
    <location>
        <begin position="76"/>
        <end position="88"/>
    </location>
</feature>
<dbReference type="eggNOG" id="ENOG502R8VF">
    <property type="taxonomic scope" value="Eukaryota"/>
</dbReference>
<dbReference type="GeneID" id="27899244"/>
<feature type="compositionally biased region" description="Low complexity" evidence="1">
    <location>
        <begin position="204"/>
        <end position="220"/>
    </location>
</feature>
<feature type="region of interest" description="Disordered" evidence="1">
    <location>
        <begin position="467"/>
        <end position="526"/>
    </location>
</feature>
<dbReference type="RefSeq" id="XP_016759414.1">
    <property type="nucleotide sequence ID" value="XM_016902107.1"/>
</dbReference>
<dbReference type="AlphaFoldDB" id="M3D1C6"/>
<evidence type="ECO:0000313" key="2">
    <source>
        <dbReference type="EMBL" id="EMF11293.1"/>
    </source>
</evidence>
<feature type="region of interest" description="Disordered" evidence="1">
    <location>
        <begin position="312"/>
        <end position="341"/>
    </location>
</feature>
<sequence length="898" mass="97669">MNSLRQHMHPSGKGKAKRGVLSDITGSPYSEMRGDSGPEVFTSQAKGPSVAARSGERSPTKQHGKTATVARSMIGSLRSLSRRAQSLSNPASPPSEYGSPTSQAMATPLPSSPVNVPAPTLKLDLGDISNMSTSFLSDVPGFEQKKELVALTDSVDDAGMRLQTDYSRVSTECPPDTISSADRLGQDELPADELLTMPHDDSDSSPSESSTTPVSGTGVELDFDGIFDEPPLFERSVEALGSPEKRENKSLKKIVSMNALAGKHIKDSLRRGMRLSSASSRKVRDYSESTMQHWPRDMEPLTHQFTALSKPGVDHSDPATGAWKSEDPFATGNDDDDWAADSPEREVLLPDCPKIELRTPANAVRLHNQDVSRNDTTSLDDAVPQLGLTPVEDVLLGQMQARLIAARAVVDHASHPRPMSSAARLEPVSDSLKLQERGTDDASTKFSSRLSSAQYDQFHAEHFLGLEECLPGDPPPSTIEQQENTPERPTRTPDNDQPSTPEILRPSTGVAMPRIPSPAQKQSVSSDTWQFSVHDWLQGGRLPATWSSQPPHYHTGSDNASLDSVPIAEHRTTPQISPKTMILGHSPCMGDRLSFDVNRSDRNMRYSALSEMSNASVPEHEESAMTSSMRHHRMLQCAGLDSRYDRESSFPNFETAFTSSARRPLPTERVSLRGVVDHEPSSDSIESDLEQVITDHYVFQNALGDFEVMECSNASGDGEPVPTTSTTQVGECGSSSRNPCVTPTFQANELREQLEQGETADLSQTIVPSTTAIATARVPFHNSAVDQSADESEAVGLPIEYVFRTPASGISPTDSLDDHRHLYKSYEACQSHLPENHLSSDSENFKAKLSPPADSDGSEGGPRSQGSTIAAPSRLSDTDYRSIESKKFKVEESDDHDF</sequence>
<feature type="region of interest" description="Disordered" evidence="1">
    <location>
        <begin position="835"/>
        <end position="898"/>
    </location>
</feature>
<feature type="compositionally biased region" description="Basic and acidic residues" evidence="1">
    <location>
        <begin position="835"/>
        <end position="846"/>
    </location>
</feature>
<accession>M3D1C6</accession>
<feature type="compositionally biased region" description="Basic and acidic residues" evidence="1">
    <location>
        <begin position="485"/>
        <end position="494"/>
    </location>
</feature>
<feature type="compositionally biased region" description="Basic and acidic residues" evidence="1">
    <location>
        <begin position="433"/>
        <end position="443"/>
    </location>
</feature>
<keyword evidence="3" id="KW-1185">Reference proteome</keyword>